<dbReference type="EMBL" id="CP018477">
    <property type="protein sequence ID" value="ASV76699.1"/>
    <property type="molecule type" value="Genomic_DNA"/>
</dbReference>
<evidence type="ECO:0000313" key="4">
    <source>
        <dbReference type="Proteomes" id="UP000215086"/>
    </source>
</evidence>
<dbReference type="Pfam" id="PF13229">
    <property type="entry name" value="Beta_helix"/>
    <property type="match status" value="1"/>
</dbReference>
<dbReference type="Proteomes" id="UP000215086">
    <property type="component" value="Chromosome"/>
</dbReference>
<proteinExistence type="predicted"/>
<gene>
    <name evidence="3" type="ORF">THTE_4098</name>
</gene>
<dbReference type="InterPro" id="IPR012334">
    <property type="entry name" value="Pectin_lyas_fold"/>
</dbReference>
<dbReference type="KEGG" id="ttf:THTE_4098"/>
<accession>A0A286RL42</accession>
<dbReference type="InterPro" id="IPR011050">
    <property type="entry name" value="Pectin_lyase_fold/virulence"/>
</dbReference>
<sequence length="544" mass="58178">MREVPPIRKTFRESVIWSVIVLVGVLHFGLCRAGETRRTPPSASADTRVAVQRLATDFTLRPKVSLSAALLSAVLEPAATGAGTPPEANSVKSFGAVGDGIQDDTAAIQRCVARGGVILFPPGTYRITAPIEVRLAETGWIAFVGNGTARLVMNGPGPALRFVGQHQGTADPKTVQPQVWQRERMPLVDGLEIVGDHEEACGIEAIQTMQLTITRTLIRETLHAIRLHRRNRNVIVSDCHIYHNRGIGVYLDDVDLHQINIVGSHISYNQGGGIVVRKGYLRNLQVAGCDIEVNMGPEGEPTANILIDSTESLYGHAEIAITGCTIQHTLKAPGSANIRFIGSDAKGRWWGALTIAENVLSDVVTNVEIVNARGVSIVGNTFWGAGEEDLVLRNCRNIVVGPNSLDQNPNYAHQGPYRGGIRLEECQDCVINALQLADISGKEAAIVLRNCSGLNVTNCQMTGCGPVGILLDCVSLSRLSDNLLRSPSSEESQPGDGAFVAVRAVNCRNVVVTNNLLQGSVDCPADGVLLDGNVILSSDASPKQ</sequence>
<dbReference type="SMART" id="SM00710">
    <property type="entry name" value="PbH1"/>
    <property type="match status" value="7"/>
</dbReference>
<dbReference type="RefSeq" id="WP_168175879.1">
    <property type="nucleotide sequence ID" value="NZ_CP018477.1"/>
</dbReference>
<dbReference type="InterPro" id="IPR039448">
    <property type="entry name" value="Beta_helix"/>
</dbReference>
<dbReference type="InterPro" id="IPR024535">
    <property type="entry name" value="RHGA/B-epi-like_pectate_lyase"/>
</dbReference>
<reference evidence="3 4" key="1">
    <citation type="journal article" name="Front. Microbiol.">
        <title>Sugar Metabolism of the First Thermophilic Planctomycete Thermogutta terrifontis: Comparative Genomic and Transcriptomic Approaches.</title>
        <authorList>
            <person name="Elcheninov A.G."/>
            <person name="Menzel P."/>
            <person name="Gudbergsdottir S.R."/>
            <person name="Slesarev A.I."/>
            <person name="Kadnikov V.V."/>
            <person name="Krogh A."/>
            <person name="Bonch-Osmolovskaya E.A."/>
            <person name="Peng X."/>
            <person name="Kublanov I.V."/>
        </authorList>
    </citation>
    <scope>NUCLEOTIDE SEQUENCE [LARGE SCALE GENOMIC DNA]</scope>
    <source>
        <strain evidence="3 4">R1</strain>
    </source>
</reference>
<protein>
    <submittedName>
        <fullName evidence="3">Pre-neck appendage protein-like protein</fullName>
    </submittedName>
</protein>
<evidence type="ECO:0000313" key="3">
    <source>
        <dbReference type="EMBL" id="ASV76699.1"/>
    </source>
</evidence>
<dbReference type="Pfam" id="PF12708">
    <property type="entry name" value="Pect-lyase_RHGA_epim"/>
    <property type="match status" value="1"/>
</dbReference>
<name>A0A286RL42_9BACT</name>
<evidence type="ECO:0000259" key="1">
    <source>
        <dbReference type="Pfam" id="PF12708"/>
    </source>
</evidence>
<evidence type="ECO:0000259" key="2">
    <source>
        <dbReference type="Pfam" id="PF13229"/>
    </source>
</evidence>
<feature type="domain" description="Right handed beta helix" evidence="2">
    <location>
        <begin position="313"/>
        <end position="471"/>
    </location>
</feature>
<organism evidence="3 4">
    <name type="scientific">Thermogutta terrifontis</name>
    <dbReference type="NCBI Taxonomy" id="1331910"/>
    <lineage>
        <taxon>Bacteria</taxon>
        <taxon>Pseudomonadati</taxon>
        <taxon>Planctomycetota</taxon>
        <taxon>Planctomycetia</taxon>
        <taxon>Pirellulales</taxon>
        <taxon>Thermoguttaceae</taxon>
        <taxon>Thermogutta</taxon>
    </lineage>
</organism>
<dbReference type="AlphaFoldDB" id="A0A286RL42"/>
<dbReference type="Gene3D" id="2.160.20.10">
    <property type="entry name" value="Single-stranded right-handed beta-helix, Pectin lyase-like"/>
    <property type="match status" value="2"/>
</dbReference>
<dbReference type="SUPFAM" id="SSF51126">
    <property type="entry name" value="Pectin lyase-like"/>
    <property type="match status" value="2"/>
</dbReference>
<feature type="domain" description="Rhamnogalacturonase A/B/Epimerase-like pectate lyase" evidence="1">
    <location>
        <begin position="90"/>
        <end position="307"/>
    </location>
</feature>
<dbReference type="InterPro" id="IPR006626">
    <property type="entry name" value="PbH1"/>
</dbReference>
<keyword evidence="4" id="KW-1185">Reference proteome</keyword>